<proteinExistence type="predicted"/>
<accession>A0A2S9KDV1</accession>
<dbReference type="OrthoDB" id="8563470at2"/>
<organism evidence="2 3">
    <name type="scientific">Malikia spinosa</name>
    <dbReference type="NCBI Taxonomy" id="86180"/>
    <lineage>
        <taxon>Bacteria</taxon>
        <taxon>Pseudomonadati</taxon>
        <taxon>Pseudomonadota</taxon>
        <taxon>Betaproteobacteria</taxon>
        <taxon>Burkholderiales</taxon>
        <taxon>Comamonadaceae</taxon>
        <taxon>Malikia</taxon>
    </lineage>
</organism>
<feature type="compositionally biased region" description="Low complexity" evidence="1">
    <location>
        <begin position="87"/>
        <end position="101"/>
    </location>
</feature>
<dbReference type="RefSeq" id="WP_105729859.1">
    <property type="nucleotide sequence ID" value="NZ_PVLR01000026.1"/>
</dbReference>
<name>A0A2S9KDV1_9BURK</name>
<evidence type="ECO:0000313" key="3">
    <source>
        <dbReference type="Proteomes" id="UP000238326"/>
    </source>
</evidence>
<reference evidence="2 3" key="1">
    <citation type="submission" date="2018-03" db="EMBL/GenBank/DDBJ databases">
        <title>Comparative genomics illustrates the genes involved in a hyperalkaliphilic mechanisms of Serpentinomonas isolated from highly-alkaline calcium-rich serpentinized springs.</title>
        <authorList>
            <person name="Suzuki S."/>
            <person name="Ishii S."/>
            <person name="Walworth N."/>
            <person name="Bird L."/>
            <person name="Kuenen J.G."/>
            <person name="Nealson K.H."/>
        </authorList>
    </citation>
    <scope>NUCLEOTIDE SEQUENCE [LARGE SCALE GENOMIC DNA]</scope>
    <source>
        <strain evidence="2 3">83</strain>
    </source>
</reference>
<sequence length="113" mass="12240">MDFEAAARRGVQRLKKGPVAVAGRYDQQAGRVMIELDSGLEIAFRPQHAQGLYFPAIDADLYLPALLEGFLRSNAWMAARMGQVGGRATTQAKQAAARANGRLGGRPRKKVTS</sequence>
<evidence type="ECO:0000256" key="1">
    <source>
        <dbReference type="SAM" id="MobiDB-lite"/>
    </source>
</evidence>
<gene>
    <name evidence="2" type="ORF">C6P61_10345</name>
</gene>
<keyword evidence="3" id="KW-1185">Reference proteome</keyword>
<dbReference type="Proteomes" id="UP000238326">
    <property type="component" value="Unassembled WGS sequence"/>
</dbReference>
<dbReference type="EMBL" id="PVLR01000026">
    <property type="protein sequence ID" value="PRD68613.1"/>
    <property type="molecule type" value="Genomic_DNA"/>
</dbReference>
<protein>
    <submittedName>
        <fullName evidence="2">DUF2442 domain-containing protein</fullName>
    </submittedName>
</protein>
<dbReference type="Gene3D" id="3.30.2020.40">
    <property type="entry name" value="Uncharacterised protein PF10387, DUF2442"/>
    <property type="match status" value="1"/>
</dbReference>
<evidence type="ECO:0000313" key="2">
    <source>
        <dbReference type="EMBL" id="PRD68613.1"/>
    </source>
</evidence>
<dbReference type="AlphaFoldDB" id="A0A2S9KDV1"/>
<comment type="caution">
    <text evidence="2">The sequence shown here is derived from an EMBL/GenBank/DDBJ whole genome shotgun (WGS) entry which is preliminary data.</text>
</comment>
<feature type="region of interest" description="Disordered" evidence="1">
    <location>
        <begin position="87"/>
        <end position="113"/>
    </location>
</feature>